<dbReference type="EMBL" id="JAPDHF010000004">
    <property type="protein sequence ID" value="KAJ4019523.1"/>
    <property type="molecule type" value="Genomic_DNA"/>
</dbReference>
<proteinExistence type="predicted"/>
<sequence length="219" mass="24348">MAPTVIVGLILGCALLGSYTSMFTSHQHGFFDAIRVCNAGEKACVLDMSDSVSRRITGFEEVDTMINLLLEFFSQGLRKSPYAEGMDLEALVAFVYLAAQFGGAWAEIWEQRNDTKLDGHFWHSVPSSYNHYHRTRLPYSPTPTLPFESAPSALTRRSGRSQLPARCDDYILCPSDYWALPAAGTRYLERGKVHRGRAMAAFSAISISAAEFVAIVHTW</sequence>
<reference evidence="2" key="1">
    <citation type="submission" date="2022-10" db="EMBL/GenBank/DDBJ databases">
        <title>Fusarium specimens isolated from Avocado Roots.</title>
        <authorList>
            <person name="Stajich J."/>
            <person name="Roper C."/>
            <person name="Heimlech-Rivalta G."/>
        </authorList>
    </citation>
    <scope>NUCLEOTIDE SEQUENCE</scope>
    <source>
        <strain evidence="2">CF00143</strain>
    </source>
</reference>
<gene>
    <name evidence="2" type="ORF">NW766_003257</name>
</gene>
<evidence type="ECO:0000256" key="1">
    <source>
        <dbReference type="SAM" id="SignalP"/>
    </source>
</evidence>
<keyword evidence="3" id="KW-1185">Reference proteome</keyword>
<protein>
    <submittedName>
        <fullName evidence="2">Uncharacterized protein</fullName>
    </submittedName>
</protein>
<evidence type="ECO:0000313" key="2">
    <source>
        <dbReference type="EMBL" id="KAJ4019523.1"/>
    </source>
</evidence>
<evidence type="ECO:0000313" key="3">
    <source>
        <dbReference type="Proteomes" id="UP001152130"/>
    </source>
</evidence>
<dbReference type="AlphaFoldDB" id="A0A9W8PY70"/>
<feature type="signal peptide" evidence="1">
    <location>
        <begin position="1"/>
        <end position="20"/>
    </location>
</feature>
<organism evidence="2 3">
    <name type="scientific">Fusarium irregulare</name>
    <dbReference type="NCBI Taxonomy" id="2494466"/>
    <lineage>
        <taxon>Eukaryota</taxon>
        <taxon>Fungi</taxon>
        <taxon>Dikarya</taxon>
        <taxon>Ascomycota</taxon>
        <taxon>Pezizomycotina</taxon>
        <taxon>Sordariomycetes</taxon>
        <taxon>Hypocreomycetidae</taxon>
        <taxon>Hypocreales</taxon>
        <taxon>Nectriaceae</taxon>
        <taxon>Fusarium</taxon>
        <taxon>Fusarium incarnatum-equiseti species complex</taxon>
    </lineage>
</organism>
<comment type="caution">
    <text evidence="2">The sequence shown here is derived from an EMBL/GenBank/DDBJ whole genome shotgun (WGS) entry which is preliminary data.</text>
</comment>
<accession>A0A9W8PY70</accession>
<feature type="chain" id="PRO_5040726415" evidence="1">
    <location>
        <begin position="21"/>
        <end position="219"/>
    </location>
</feature>
<dbReference type="Proteomes" id="UP001152130">
    <property type="component" value="Unassembled WGS sequence"/>
</dbReference>
<name>A0A9W8PY70_9HYPO</name>
<keyword evidence="1" id="KW-0732">Signal</keyword>